<keyword evidence="3" id="KW-1185">Reference proteome</keyword>
<proteinExistence type="predicted"/>
<feature type="compositionally biased region" description="Low complexity" evidence="1">
    <location>
        <begin position="270"/>
        <end position="284"/>
    </location>
</feature>
<dbReference type="EMBL" id="NMUH01000450">
    <property type="protein sequence ID" value="MQL79348.1"/>
    <property type="molecule type" value="Genomic_DNA"/>
</dbReference>
<comment type="caution">
    <text evidence="2">The sequence shown here is derived from an EMBL/GenBank/DDBJ whole genome shotgun (WGS) entry which is preliminary data.</text>
</comment>
<gene>
    <name evidence="2" type="ORF">Taro_011779</name>
</gene>
<reference evidence="2" key="1">
    <citation type="submission" date="2017-07" db="EMBL/GenBank/DDBJ databases">
        <title>Taro Niue Genome Assembly and Annotation.</title>
        <authorList>
            <person name="Atibalentja N."/>
            <person name="Keating K."/>
            <person name="Fields C.J."/>
        </authorList>
    </citation>
    <scope>NUCLEOTIDE SEQUENCE</scope>
    <source>
        <strain evidence="2">Niue_2</strain>
        <tissue evidence="2">Leaf</tissue>
    </source>
</reference>
<feature type="compositionally biased region" description="Basic and acidic residues" evidence="1">
    <location>
        <begin position="227"/>
        <end position="240"/>
    </location>
</feature>
<feature type="compositionally biased region" description="Basic and acidic residues" evidence="1">
    <location>
        <begin position="307"/>
        <end position="317"/>
    </location>
</feature>
<evidence type="ECO:0000256" key="1">
    <source>
        <dbReference type="SAM" id="MobiDB-lite"/>
    </source>
</evidence>
<dbReference type="Proteomes" id="UP000652761">
    <property type="component" value="Unassembled WGS sequence"/>
</dbReference>
<sequence>MHMGVDDRVFVPPSDVYMVMSTFLLPMGCLCLHKVTCLYVCRFMTPEDLNICLYVCHFLTSEDLNMCLYVCRFMTPEDLTMCLRGSCNNLWRLCAGERRRSRPRRTTHHGAPRTFSRHVRPILSSRTDSSLSSGLGVCASVGRYMVMSTFLLPMGCLCLHKVTCLYVCRFITPEDLNMCLYVCRFLTSEDLNMCLYVCRFMTPEDLTMCLRGSCFVGGHTGGGARPAEARTARASRRSEPAETNLDLVLSQEKDLLRRPTSNSSTEYKFNNNNASKKNTTSNSSMEYKSNKNDASEKITSSSTIRSQQDRCFEEEHNSNSMKGR</sequence>
<name>A0A843U6W7_COLES</name>
<protein>
    <submittedName>
        <fullName evidence="2">Uncharacterized protein</fullName>
    </submittedName>
</protein>
<accession>A0A843U6W7</accession>
<evidence type="ECO:0000313" key="3">
    <source>
        <dbReference type="Proteomes" id="UP000652761"/>
    </source>
</evidence>
<evidence type="ECO:0000313" key="2">
    <source>
        <dbReference type="EMBL" id="MQL79348.1"/>
    </source>
</evidence>
<feature type="region of interest" description="Disordered" evidence="1">
    <location>
        <begin position="221"/>
        <end position="324"/>
    </location>
</feature>
<organism evidence="2 3">
    <name type="scientific">Colocasia esculenta</name>
    <name type="common">Wild taro</name>
    <name type="synonym">Arum esculentum</name>
    <dbReference type="NCBI Taxonomy" id="4460"/>
    <lineage>
        <taxon>Eukaryota</taxon>
        <taxon>Viridiplantae</taxon>
        <taxon>Streptophyta</taxon>
        <taxon>Embryophyta</taxon>
        <taxon>Tracheophyta</taxon>
        <taxon>Spermatophyta</taxon>
        <taxon>Magnoliopsida</taxon>
        <taxon>Liliopsida</taxon>
        <taxon>Araceae</taxon>
        <taxon>Aroideae</taxon>
        <taxon>Colocasieae</taxon>
        <taxon>Colocasia</taxon>
    </lineage>
</organism>
<dbReference type="AlphaFoldDB" id="A0A843U6W7"/>
<feature type="compositionally biased region" description="Polar residues" evidence="1">
    <location>
        <begin position="259"/>
        <end position="269"/>
    </location>
</feature>
<feature type="compositionally biased region" description="Polar residues" evidence="1">
    <location>
        <begin position="297"/>
        <end position="306"/>
    </location>
</feature>